<comment type="caution">
    <text evidence="5">The sequence shown here is derived from an EMBL/GenBank/DDBJ whole genome shotgun (WGS) entry which is preliminary data.</text>
</comment>
<dbReference type="CDD" id="cd00436">
    <property type="entry name" value="UP_TbUP-like"/>
    <property type="match status" value="1"/>
</dbReference>
<dbReference type="PANTHER" id="PTHR43691">
    <property type="entry name" value="URIDINE PHOSPHORYLASE"/>
    <property type="match status" value="1"/>
</dbReference>
<feature type="domain" description="Nucleoside phosphorylase" evidence="4">
    <location>
        <begin position="31"/>
        <end position="278"/>
    </location>
</feature>
<gene>
    <name evidence="5" type="ORF">H9863_05630</name>
</gene>
<name>A0A9D2ABH4_9BACT</name>
<dbReference type="GO" id="GO:0006152">
    <property type="term" value="P:purine nucleoside catabolic process"/>
    <property type="evidence" value="ECO:0007669"/>
    <property type="project" value="TreeGrafter"/>
</dbReference>
<reference evidence="5" key="2">
    <citation type="submission" date="2021-04" db="EMBL/GenBank/DDBJ databases">
        <authorList>
            <person name="Gilroy R."/>
        </authorList>
    </citation>
    <scope>NUCLEOTIDE SEQUENCE</scope>
    <source>
        <strain evidence="5">23274</strain>
    </source>
</reference>
<proteinExistence type="predicted"/>
<dbReference type="SUPFAM" id="SSF53167">
    <property type="entry name" value="Purine and uridine phosphorylases"/>
    <property type="match status" value="1"/>
</dbReference>
<evidence type="ECO:0000313" key="5">
    <source>
        <dbReference type="EMBL" id="HIX03579.1"/>
    </source>
</evidence>
<dbReference type="InterPro" id="IPR000845">
    <property type="entry name" value="Nucleoside_phosphorylase_d"/>
</dbReference>
<dbReference type="InterPro" id="IPR035994">
    <property type="entry name" value="Nucleoside_phosphorylase_sf"/>
</dbReference>
<dbReference type="EMBL" id="DXFT01000105">
    <property type="protein sequence ID" value="HIX03579.1"/>
    <property type="molecule type" value="Genomic_DNA"/>
</dbReference>
<evidence type="ECO:0000259" key="4">
    <source>
        <dbReference type="Pfam" id="PF01048"/>
    </source>
</evidence>
<dbReference type="Pfam" id="PF01048">
    <property type="entry name" value="PNP_UDP_1"/>
    <property type="match status" value="1"/>
</dbReference>
<dbReference type="Proteomes" id="UP000824202">
    <property type="component" value="Unassembled WGS sequence"/>
</dbReference>
<evidence type="ECO:0000256" key="2">
    <source>
        <dbReference type="ARBA" id="ARBA00021980"/>
    </source>
</evidence>
<dbReference type="EC" id="2.4.2.3" evidence="1"/>
<dbReference type="GO" id="GO:0004850">
    <property type="term" value="F:uridine phosphorylase activity"/>
    <property type="evidence" value="ECO:0007669"/>
    <property type="project" value="UniProtKB-EC"/>
</dbReference>
<dbReference type="AlphaFoldDB" id="A0A9D2ABH4"/>
<accession>A0A9D2ABH4</accession>
<evidence type="ECO:0000256" key="1">
    <source>
        <dbReference type="ARBA" id="ARBA00011888"/>
    </source>
</evidence>
<protein>
    <recommendedName>
        <fullName evidence="2">Uridine phosphorylase</fullName>
        <ecNumber evidence="1">2.4.2.3</ecNumber>
    </recommendedName>
</protein>
<dbReference type="GO" id="GO:0005829">
    <property type="term" value="C:cytosol"/>
    <property type="evidence" value="ECO:0007669"/>
    <property type="project" value="TreeGrafter"/>
</dbReference>
<reference evidence="5" key="1">
    <citation type="journal article" date="2021" name="PeerJ">
        <title>Extensive microbial diversity within the chicken gut microbiome revealed by metagenomics and culture.</title>
        <authorList>
            <person name="Gilroy R."/>
            <person name="Ravi A."/>
            <person name="Getino M."/>
            <person name="Pursley I."/>
            <person name="Horton D.L."/>
            <person name="Alikhan N.F."/>
            <person name="Baker D."/>
            <person name="Gharbi K."/>
            <person name="Hall N."/>
            <person name="Watson M."/>
            <person name="Adriaenssens E.M."/>
            <person name="Foster-Nyarko E."/>
            <person name="Jarju S."/>
            <person name="Secka A."/>
            <person name="Antonio M."/>
            <person name="Oren A."/>
            <person name="Chaudhuri R.R."/>
            <person name="La Ragione R."/>
            <person name="Hildebrand F."/>
            <person name="Pallen M.J."/>
        </authorList>
    </citation>
    <scope>NUCLEOTIDE SEQUENCE</scope>
    <source>
        <strain evidence="5">23274</strain>
    </source>
</reference>
<dbReference type="PANTHER" id="PTHR43691:SF11">
    <property type="entry name" value="FI09636P-RELATED"/>
    <property type="match status" value="1"/>
</dbReference>
<sequence length="299" mass="32538">MASILASELITNPDGSVFHLHLLPEELGDKVILVGDPGRVDMVAAHFDRVETRKSNREFHSVTGSYGGQRMTVLSTGIGPDNIDIVMNELDALANIDWATKEVKEERRALDIVRIGTSGSVQAEVGVGRYVVSEKHLGCDGVLRFYGGHERVCDTKLEDAFIAHCGWTPLAARPYAVDADAELVRLLDDGGRTVCGITLTAVGFYAPQGRVLRLPLAMPGVNERIASFRHEGHRVVNYEMEGAAIAGLAALMGHRATTVCLIIANRATGEAMADYHAEMEGMVRYVLKRLSNREKTGNK</sequence>
<organism evidence="5 6">
    <name type="scientific">Candidatus Odoribacter faecigallinarum</name>
    <dbReference type="NCBI Taxonomy" id="2838706"/>
    <lineage>
        <taxon>Bacteria</taxon>
        <taxon>Pseudomonadati</taxon>
        <taxon>Bacteroidota</taxon>
        <taxon>Bacteroidia</taxon>
        <taxon>Bacteroidales</taxon>
        <taxon>Odoribacteraceae</taxon>
        <taxon>Odoribacter</taxon>
    </lineage>
</organism>
<evidence type="ECO:0000256" key="3">
    <source>
        <dbReference type="ARBA" id="ARBA00048447"/>
    </source>
</evidence>
<dbReference type="Gene3D" id="3.40.50.1580">
    <property type="entry name" value="Nucleoside phosphorylase domain"/>
    <property type="match status" value="1"/>
</dbReference>
<comment type="catalytic activity">
    <reaction evidence="3">
        <text>uridine + phosphate = alpha-D-ribose 1-phosphate + uracil</text>
        <dbReference type="Rhea" id="RHEA:24388"/>
        <dbReference type="ChEBI" id="CHEBI:16704"/>
        <dbReference type="ChEBI" id="CHEBI:17568"/>
        <dbReference type="ChEBI" id="CHEBI:43474"/>
        <dbReference type="ChEBI" id="CHEBI:57720"/>
        <dbReference type="EC" id="2.4.2.3"/>
    </reaction>
</comment>
<evidence type="ECO:0000313" key="6">
    <source>
        <dbReference type="Proteomes" id="UP000824202"/>
    </source>
</evidence>
<dbReference type="GO" id="GO:0004731">
    <property type="term" value="F:purine-nucleoside phosphorylase activity"/>
    <property type="evidence" value="ECO:0007669"/>
    <property type="project" value="TreeGrafter"/>
</dbReference>